<evidence type="ECO:0000313" key="4">
    <source>
        <dbReference type="Proteomes" id="UP000284916"/>
    </source>
</evidence>
<organism evidence="3 4">
    <name type="scientific">Phocaeicola plebeius</name>
    <dbReference type="NCBI Taxonomy" id="310297"/>
    <lineage>
        <taxon>Bacteria</taxon>
        <taxon>Pseudomonadati</taxon>
        <taxon>Bacteroidota</taxon>
        <taxon>Bacteroidia</taxon>
        <taxon>Bacteroidales</taxon>
        <taxon>Bacteroidaceae</taxon>
        <taxon>Phocaeicola</taxon>
    </lineage>
</organism>
<gene>
    <name evidence="3" type="ORF">DW035_16310</name>
</gene>
<dbReference type="InterPro" id="IPR025485">
    <property type="entry name" value="DUF4377"/>
</dbReference>
<dbReference type="Proteomes" id="UP000284916">
    <property type="component" value="Unassembled WGS sequence"/>
</dbReference>
<feature type="domain" description="DUF4377" evidence="2">
    <location>
        <begin position="70"/>
        <end position="135"/>
    </location>
</feature>
<protein>
    <submittedName>
        <fullName evidence="3">DUF4377 domain-containing protein</fullName>
    </submittedName>
</protein>
<evidence type="ECO:0000256" key="1">
    <source>
        <dbReference type="SAM" id="Phobius"/>
    </source>
</evidence>
<reference evidence="3 4" key="1">
    <citation type="submission" date="2018-08" db="EMBL/GenBank/DDBJ databases">
        <title>A genome reference for cultivated species of the human gut microbiota.</title>
        <authorList>
            <person name="Zou Y."/>
            <person name="Xue W."/>
            <person name="Luo G."/>
        </authorList>
    </citation>
    <scope>NUCLEOTIDE SEQUENCE [LARGE SCALE GENOMIC DNA]</scope>
    <source>
        <strain evidence="3 4">AF39-11</strain>
    </source>
</reference>
<name>A0A415INL5_9BACT</name>
<dbReference type="Pfam" id="PF14302">
    <property type="entry name" value="DUF4377"/>
    <property type="match status" value="1"/>
</dbReference>
<evidence type="ECO:0000259" key="2">
    <source>
        <dbReference type="Pfam" id="PF14302"/>
    </source>
</evidence>
<keyword evidence="1" id="KW-0472">Membrane</keyword>
<dbReference type="AlphaFoldDB" id="A0A415INL5"/>
<evidence type="ECO:0000313" key="3">
    <source>
        <dbReference type="EMBL" id="RHL09246.1"/>
    </source>
</evidence>
<feature type="transmembrane region" description="Helical" evidence="1">
    <location>
        <begin position="20"/>
        <end position="39"/>
    </location>
</feature>
<dbReference type="EMBL" id="QROI01000068">
    <property type="protein sequence ID" value="RHL09246.1"/>
    <property type="molecule type" value="Genomic_DNA"/>
</dbReference>
<keyword evidence="1" id="KW-1133">Transmembrane helix</keyword>
<proteinExistence type="predicted"/>
<sequence>MLFLTKPLTSITLISMRTKIYLVTLLIAFVTIFGLTACMNEDEPKDITKEVTMYVSSETGTMDDFFDADKTDPIECMLVKEQGDDEYRPLAFCGIQGFEYEKGYEYDLRVNKTTLANPPADGSIYKYQLVRVVEKRQVGNPNEAE</sequence>
<comment type="caution">
    <text evidence="3">The sequence shown here is derived from an EMBL/GenBank/DDBJ whole genome shotgun (WGS) entry which is preliminary data.</text>
</comment>
<keyword evidence="1" id="KW-0812">Transmembrane</keyword>
<accession>A0A415INL5</accession>